<accession>A0A814PKS9</accession>
<sequence length="189" mass="21783">MKRALTQRLKVLNSIRNQSIPESDDTPPIVKYQMIYDDDDNDDIDDNNVNENKFRFFVTTKRLQDLDRHLHSLGMAICSNEKTQEFMFVLRGLQEGIQKLSLEERNPDVLIVDGADSIRNALQDVLGKKPMVMCRAHMCRNVVKKIESIVDKSEQVNLVNDNETLQVVQSERIFIKASNLSILRPNLII</sequence>
<evidence type="ECO:0000313" key="3">
    <source>
        <dbReference type="EMBL" id="CAF3871933.1"/>
    </source>
</evidence>
<evidence type="ECO:0000313" key="2">
    <source>
        <dbReference type="EMBL" id="CAF1107424.1"/>
    </source>
</evidence>
<keyword evidence="4" id="KW-1185">Reference proteome</keyword>
<gene>
    <name evidence="2" type="ORF">GPM918_LOCUS19061</name>
    <name evidence="3" type="ORF">SRO942_LOCUS19052</name>
</gene>
<name>A0A814PKS9_9BILA</name>
<dbReference type="EMBL" id="CAJNOQ010005672">
    <property type="protein sequence ID" value="CAF1107424.1"/>
    <property type="molecule type" value="Genomic_DNA"/>
</dbReference>
<dbReference type="AlphaFoldDB" id="A0A814PKS9"/>
<organism evidence="2 4">
    <name type="scientific">Didymodactylos carnosus</name>
    <dbReference type="NCBI Taxonomy" id="1234261"/>
    <lineage>
        <taxon>Eukaryota</taxon>
        <taxon>Metazoa</taxon>
        <taxon>Spiralia</taxon>
        <taxon>Gnathifera</taxon>
        <taxon>Rotifera</taxon>
        <taxon>Eurotatoria</taxon>
        <taxon>Bdelloidea</taxon>
        <taxon>Philodinida</taxon>
        <taxon>Philodinidae</taxon>
        <taxon>Didymodactylos</taxon>
    </lineage>
</organism>
<protein>
    <recommendedName>
        <fullName evidence="1">MULE transposase domain-containing protein</fullName>
    </recommendedName>
</protein>
<comment type="caution">
    <text evidence="2">The sequence shown here is derived from an EMBL/GenBank/DDBJ whole genome shotgun (WGS) entry which is preliminary data.</text>
</comment>
<feature type="domain" description="MULE transposase" evidence="1">
    <location>
        <begin position="50"/>
        <end position="141"/>
    </location>
</feature>
<evidence type="ECO:0000259" key="1">
    <source>
        <dbReference type="Pfam" id="PF10551"/>
    </source>
</evidence>
<proteinExistence type="predicted"/>
<dbReference type="Pfam" id="PF10551">
    <property type="entry name" value="MULE"/>
    <property type="match status" value="1"/>
</dbReference>
<dbReference type="OrthoDB" id="119028at2759"/>
<evidence type="ECO:0000313" key="4">
    <source>
        <dbReference type="Proteomes" id="UP000663829"/>
    </source>
</evidence>
<reference evidence="2" key="1">
    <citation type="submission" date="2021-02" db="EMBL/GenBank/DDBJ databases">
        <authorList>
            <person name="Nowell W R."/>
        </authorList>
    </citation>
    <scope>NUCLEOTIDE SEQUENCE</scope>
</reference>
<dbReference type="InterPro" id="IPR018289">
    <property type="entry name" value="MULE_transposase_dom"/>
</dbReference>
<dbReference type="Proteomes" id="UP000663829">
    <property type="component" value="Unassembled WGS sequence"/>
</dbReference>
<dbReference type="Proteomes" id="UP000681722">
    <property type="component" value="Unassembled WGS sequence"/>
</dbReference>
<dbReference type="EMBL" id="CAJOBC010005671">
    <property type="protein sequence ID" value="CAF3871933.1"/>
    <property type="molecule type" value="Genomic_DNA"/>
</dbReference>